<feature type="domain" description="DUF4922" evidence="5">
    <location>
        <begin position="18"/>
        <end position="164"/>
    </location>
</feature>
<evidence type="ECO:0000313" key="8">
    <source>
        <dbReference type="Proteomes" id="UP000252733"/>
    </source>
</evidence>
<dbReference type="STRING" id="1168289.GCA_000259075_03971"/>
<accession>A0A2T0XLL9</accession>
<dbReference type="AlphaFoldDB" id="A0A2T0XLL9"/>
<dbReference type="GO" id="GO:0006006">
    <property type="term" value="P:glucose metabolic process"/>
    <property type="evidence" value="ECO:0007669"/>
    <property type="project" value="TreeGrafter"/>
</dbReference>
<dbReference type="GO" id="GO:0016787">
    <property type="term" value="F:hydrolase activity"/>
    <property type="evidence" value="ECO:0007669"/>
    <property type="project" value="UniProtKB-KW"/>
</dbReference>
<reference evidence="7 8" key="1">
    <citation type="submission" date="2018-07" db="EMBL/GenBank/DDBJ databases">
        <title>Freshwater and sediment microbial communities from various areas in North America, analyzing microbe dynamics in response to fracking.</title>
        <authorList>
            <person name="Lamendella R."/>
        </authorList>
    </citation>
    <scope>NUCLEOTIDE SEQUENCE [LARGE SCALE GENOMIC DNA]</scope>
    <source>
        <strain evidence="7 8">160A</strain>
    </source>
</reference>
<evidence type="ECO:0000259" key="6">
    <source>
        <dbReference type="Pfam" id="PF26216"/>
    </source>
</evidence>
<comment type="function">
    <text evidence="2">Specific and highly efficient GDP-D-glucose phosphorylase regulating the levels of GDP-D-glucose in cells.</text>
</comment>
<dbReference type="InterPro" id="IPR046320">
    <property type="entry name" value="DUF4922"/>
</dbReference>
<sequence>MSKDISMNTSLQEKVDHLIDEQVVNWPMAKGNYEGLSEVKIRSLEFGPSTEMRVQFNPARIRSSAAKVDAKSIQERKCFLCEDNLPPEQNKVAFRDDYLILVNPFPIFPRHLTIPHVRHTDQRIKGRLSDMMMLARELPEFVVFYNGPRCGASAPDHFHFQAGNKGFMPIEEEFRYHPRKSLLIDRKDVRVFCVDNYLRKTLVFEGEQPDEIECWFNRVYRFLDTIQRNEEEPMLNILCSWDNGTWRLVVFPRQGHRPRQFYAEGGEQIVLSPASVDFGGVLITPREEDFEKLNTDLVKDIFEQVTLNKHDWELVKRIFQE</sequence>
<evidence type="ECO:0000256" key="1">
    <source>
        <dbReference type="ARBA" id="ARBA00000063"/>
    </source>
</evidence>
<dbReference type="Proteomes" id="UP000252733">
    <property type="component" value="Unassembled WGS sequence"/>
</dbReference>
<comment type="caution">
    <text evidence="7">The sequence shown here is derived from an EMBL/GenBank/DDBJ whole genome shotgun (WGS) entry which is preliminary data.</text>
</comment>
<evidence type="ECO:0000313" key="7">
    <source>
        <dbReference type="EMBL" id="RCW37348.1"/>
    </source>
</evidence>
<comment type="catalytic activity">
    <reaction evidence="1">
        <text>GDP-alpha-D-glucose + phosphate = alpha-D-glucose 1-phosphate + GDP + H(+)</text>
        <dbReference type="Rhea" id="RHEA:30387"/>
        <dbReference type="ChEBI" id="CHEBI:15378"/>
        <dbReference type="ChEBI" id="CHEBI:43474"/>
        <dbReference type="ChEBI" id="CHEBI:58189"/>
        <dbReference type="ChEBI" id="CHEBI:58601"/>
        <dbReference type="ChEBI" id="CHEBI:62230"/>
        <dbReference type="EC" id="2.7.7.78"/>
    </reaction>
</comment>
<dbReference type="InterPro" id="IPR036265">
    <property type="entry name" value="HIT-like_sf"/>
</dbReference>
<evidence type="ECO:0000256" key="2">
    <source>
        <dbReference type="ARBA" id="ARBA00003049"/>
    </source>
</evidence>
<evidence type="ECO:0000256" key="4">
    <source>
        <dbReference type="ARBA" id="ARBA00018857"/>
    </source>
</evidence>
<dbReference type="GO" id="GO:0080048">
    <property type="term" value="F:GDP-D-glucose phosphorylase activity"/>
    <property type="evidence" value="ECO:0007669"/>
    <property type="project" value="InterPro"/>
</dbReference>
<dbReference type="InterPro" id="IPR058865">
    <property type="entry name" value="GDPGP1_C"/>
</dbReference>
<organism evidence="7 8">
    <name type="scientific">Marinilabilia salmonicolor</name>
    <dbReference type="NCBI Taxonomy" id="989"/>
    <lineage>
        <taxon>Bacteria</taxon>
        <taxon>Pseudomonadati</taxon>
        <taxon>Bacteroidota</taxon>
        <taxon>Bacteroidia</taxon>
        <taxon>Marinilabiliales</taxon>
        <taxon>Marinilabiliaceae</taxon>
        <taxon>Marinilabilia</taxon>
    </lineage>
</organism>
<dbReference type="Pfam" id="PF26216">
    <property type="entry name" value="GDPGP1_C"/>
    <property type="match status" value="1"/>
</dbReference>
<dbReference type="GO" id="GO:0000166">
    <property type="term" value="F:nucleotide binding"/>
    <property type="evidence" value="ECO:0007669"/>
    <property type="project" value="UniProtKB-KW"/>
</dbReference>
<gene>
    <name evidence="7" type="ORF">DFO77_10640</name>
</gene>
<dbReference type="OrthoDB" id="5494374at2"/>
<dbReference type="SUPFAM" id="SSF54197">
    <property type="entry name" value="HIT-like"/>
    <property type="match status" value="1"/>
</dbReference>
<name>A0A2T0XLL9_9BACT</name>
<keyword evidence="8" id="KW-1185">Reference proteome</keyword>
<dbReference type="GO" id="GO:0005085">
    <property type="term" value="F:guanyl-nucleotide exchange factor activity"/>
    <property type="evidence" value="ECO:0007669"/>
    <property type="project" value="UniProtKB-KW"/>
</dbReference>
<dbReference type="GO" id="GO:0005737">
    <property type="term" value="C:cytoplasm"/>
    <property type="evidence" value="ECO:0007669"/>
    <property type="project" value="UniProtKB-SubCell"/>
</dbReference>
<evidence type="ECO:0000259" key="5">
    <source>
        <dbReference type="Pfam" id="PF16269"/>
    </source>
</evidence>
<dbReference type="EMBL" id="QPIZ01000006">
    <property type="protein sequence ID" value="RCW37348.1"/>
    <property type="molecule type" value="Genomic_DNA"/>
</dbReference>
<dbReference type="PANTHER" id="PTHR20884:SF8">
    <property type="entry name" value="GDP-D-GLUCOSE PHOSPHORYLASE 1"/>
    <property type="match status" value="1"/>
</dbReference>
<dbReference type="PANTHER" id="PTHR20884">
    <property type="entry name" value="GDP-D-GLUCOSE PHOSPHORYLASE 1"/>
    <property type="match status" value="1"/>
</dbReference>
<dbReference type="Pfam" id="PF16269">
    <property type="entry name" value="DUF4922"/>
    <property type="match status" value="1"/>
</dbReference>
<evidence type="ECO:0000256" key="3">
    <source>
        <dbReference type="ARBA" id="ARBA00012507"/>
    </source>
</evidence>
<dbReference type="RefSeq" id="WP_106153209.1">
    <property type="nucleotide sequence ID" value="NZ_PVTS01000008.1"/>
</dbReference>
<protein>
    <recommendedName>
        <fullName evidence="4">GDP-D-glucose phosphorylase 1</fullName>
        <ecNumber evidence="3">2.7.7.78</ecNumber>
    </recommendedName>
</protein>
<feature type="domain" description="GDPGP1-like C-terminal" evidence="6">
    <location>
        <begin position="178"/>
        <end position="317"/>
    </location>
</feature>
<dbReference type="EC" id="2.7.7.78" evidence="3"/>
<proteinExistence type="predicted"/>
<dbReference type="InterPro" id="IPR026506">
    <property type="entry name" value="GDPGP"/>
</dbReference>